<feature type="domain" description="RNA polymerase sigma-70 region 2" evidence="5">
    <location>
        <begin position="24"/>
        <end position="89"/>
    </location>
</feature>
<dbReference type="Gene3D" id="1.10.10.10">
    <property type="entry name" value="Winged helix-like DNA-binding domain superfamily/Winged helix DNA-binding domain"/>
    <property type="match status" value="1"/>
</dbReference>
<evidence type="ECO:0000259" key="6">
    <source>
        <dbReference type="Pfam" id="PF08281"/>
    </source>
</evidence>
<evidence type="ECO:0000259" key="5">
    <source>
        <dbReference type="Pfam" id="PF04542"/>
    </source>
</evidence>
<evidence type="ECO:0000256" key="3">
    <source>
        <dbReference type="ARBA" id="ARBA00023082"/>
    </source>
</evidence>
<dbReference type="AlphaFoldDB" id="A0A561Q502"/>
<dbReference type="Gene3D" id="1.10.1740.10">
    <property type="match status" value="1"/>
</dbReference>
<proteinExistence type="inferred from homology"/>
<dbReference type="Pfam" id="PF04542">
    <property type="entry name" value="Sigma70_r2"/>
    <property type="match status" value="1"/>
</dbReference>
<dbReference type="InterPro" id="IPR039425">
    <property type="entry name" value="RNA_pol_sigma-70-like"/>
</dbReference>
<reference evidence="7 8" key="1">
    <citation type="submission" date="2019-06" db="EMBL/GenBank/DDBJ databases">
        <title>Sorghum-associated microbial communities from plants grown in Nebraska, USA.</title>
        <authorList>
            <person name="Schachtman D."/>
        </authorList>
    </citation>
    <scope>NUCLEOTIDE SEQUENCE [LARGE SCALE GENOMIC DNA]</scope>
    <source>
        <strain evidence="7 8">1209</strain>
    </source>
</reference>
<dbReference type="InterPro" id="IPR014327">
    <property type="entry name" value="RNA_pol_sigma70_bacteroid"/>
</dbReference>
<dbReference type="SUPFAM" id="SSF88946">
    <property type="entry name" value="Sigma2 domain of RNA polymerase sigma factors"/>
    <property type="match status" value="1"/>
</dbReference>
<dbReference type="CDD" id="cd06171">
    <property type="entry name" value="Sigma70_r4"/>
    <property type="match status" value="1"/>
</dbReference>
<organism evidence="7 8">
    <name type="scientific">Chitinophaga polysaccharea</name>
    <dbReference type="NCBI Taxonomy" id="1293035"/>
    <lineage>
        <taxon>Bacteria</taxon>
        <taxon>Pseudomonadati</taxon>
        <taxon>Bacteroidota</taxon>
        <taxon>Chitinophagia</taxon>
        <taxon>Chitinophagales</taxon>
        <taxon>Chitinophagaceae</taxon>
        <taxon>Chitinophaga</taxon>
    </lineage>
</organism>
<gene>
    <name evidence="7" type="ORF">FHW36_1011369</name>
</gene>
<dbReference type="Proteomes" id="UP000320811">
    <property type="component" value="Unassembled WGS sequence"/>
</dbReference>
<dbReference type="InterPro" id="IPR007627">
    <property type="entry name" value="RNA_pol_sigma70_r2"/>
</dbReference>
<keyword evidence="3" id="KW-0731">Sigma factor</keyword>
<accession>A0A561Q502</accession>
<keyword evidence="4" id="KW-0804">Transcription</keyword>
<sequence length="197" mass="23077">MSDTTDEILCKGILERDQEAFQALYEKYRDTIYGYTLKLCGLPEVASDAVQEVFMKIWIKHDQLDPGLSLKAYLFTTARNYIFDYLRKAVHDQHFREHFLQLYTEDTRGAMDDLLYTRQLEAIKMKAISCLPAQRQLIFRMSKVQGLTNQEIADQLGISINTVRDQLVKASRFVRHYLYQHADISILLAIFCHIYTH</sequence>
<dbReference type="SUPFAM" id="SSF88659">
    <property type="entry name" value="Sigma3 and sigma4 domains of RNA polymerase sigma factors"/>
    <property type="match status" value="1"/>
</dbReference>
<comment type="caution">
    <text evidence="7">The sequence shown here is derived from an EMBL/GenBank/DDBJ whole genome shotgun (WGS) entry which is preliminary data.</text>
</comment>
<dbReference type="InterPro" id="IPR013249">
    <property type="entry name" value="RNA_pol_sigma70_r4_t2"/>
</dbReference>
<dbReference type="RefSeq" id="WP_145664363.1">
    <property type="nucleotide sequence ID" value="NZ_VIWO01000001.1"/>
</dbReference>
<dbReference type="InterPro" id="IPR036388">
    <property type="entry name" value="WH-like_DNA-bd_sf"/>
</dbReference>
<dbReference type="PANTHER" id="PTHR43133:SF46">
    <property type="entry name" value="RNA POLYMERASE SIGMA-70 FACTOR ECF SUBFAMILY"/>
    <property type="match status" value="1"/>
</dbReference>
<protein>
    <submittedName>
        <fullName evidence="7">RNA polymerase sigma-70 factor (ECF subfamily)</fullName>
    </submittedName>
</protein>
<evidence type="ECO:0000256" key="4">
    <source>
        <dbReference type="ARBA" id="ARBA00023163"/>
    </source>
</evidence>
<dbReference type="NCBIfam" id="TIGR02985">
    <property type="entry name" value="Sig70_bacteroi1"/>
    <property type="match status" value="1"/>
</dbReference>
<dbReference type="InterPro" id="IPR014284">
    <property type="entry name" value="RNA_pol_sigma-70_dom"/>
</dbReference>
<dbReference type="EMBL" id="VIWO01000001">
    <property type="protein sequence ID" value="TWF45438.1"/>
    <property type="molecule type" value="Genomic_DNA"/>
</dbReference>
<evidence type="ECO:0000256" key="2">
    <source>
        <dbReference type="ARBA" id="ARBA00023015"/>
    </source>
</evidence>
<dbReference type="OrthoDB" id="659577at2"/>
<keyword evidence="8" id="KW-1185">Reference proteome</keyword>
<feature type="domain" description="RNA polymerase sigma factor 70 region 4 type 2" evidence="6">
    <location>
        <begin position="126"/>
        <end position="170"/>
    </location>
</feature>
<dbReference type="InterPro" id="IPR013325">
    <property type="entry name" value="RNA_pol_sigma_r2"/>
</dbReference>
<comment type="similarity">
    <text evidence="1">Belongs to the sigma-70 factor family. ECF subfamily.</text>
</comment>
<evidence type="ECO:0000313" key="7">
    <source>
        <dbReference type="EMBL" id="TWF45438.1"/>
    </source>
</evidence>
<name>A0A561Q502_9BACT</name>
<evidence type="ECO:0000256" key="1">
    <source>
        <dbReference type="ARBA" id="ARBA00010641"/>
    </source>
</evidence>
<dbReference type="GO" id="GO:0003677">
    <property type="term" value="F:DNA binding"/>
    <property type="evidence" value="ECO:0007669"/>
    <property type="project" value="InterPro"/>
</dbReference>
<evidence type="ECO:0000313" key="8">
    <source>
        <dbReference type="Proteomes" id="UP000320811"/>
    </source>
</evidence>
<dbReference type="GO" id="GO:0006352">
    <property type="term" value="P:DNA-templated transcription initiation"/>
    <property type="evidence" value="ECO:0007669"/>
    <property type="project" value="InterPro"/>
</dbReference>
<dbReference type="PANTHER" id="PTHR43133">
    <property type="entry name" value="RNA POLYMERASE ECF-TYPE SIGMA FACTO"/>
    <property type="match status" value="1"/>
</dbReference>
<keyword evidence="2" id="KW-0805">Transcription regulation</keyword>
<dbReference type="NCBIfam" id="TIGR02937">
    <property type="entry name" value="sigma70-ECF"/>
    <property type="match status" value="1"/>
</dbReference>
<dbReference type="InterPro" id="IPR013324">
    <property type="entry name" value="RNA_pol_sigma_r3/r4-like"/>
</dbReference>
<dbReference type="Pfam" id="PF08281">
    <property type="entry name" value="Sigma70_r4_2"/>
    <property type="match status" value="1"/>
</dbReference>
<dbReference type="GO" id="GO:0016987">
    <property type="term" value="F:sigma factor activity"/>
    <property type="evidence" value="ECO:0007669"/>
    <property type="project" value="UniProtKB-KW"/>
</dbReference>